<dbReference type="InterPro" id="IPR007110">
    <property type="entry name" value="Ig-like_dom"/>
</dbReference>
<dbReference type="Proteomes" id="UP000283210">
    <property type="component" value="Chromosome 24"/>
</dbReference>
<dbReference type="GO" id="GO:0009897">
    <property type="term" value="C:external side of plasma membrane"/>
    <property type="evidence" value="ECO:0007669"/>
    <property type="project" value="TreeGrafter"/>
</dbReference>
<dbReference type="GO" id="GO:0045121">
    <property type="term" value="C:membrane raft"/>
    <property type="evidence" value="ECO:0007669"/>
    <property type="project" value="TreeGrafter"/>
</dbReference>
<dbReference type="PANTHER" id="PTHR11422">
    <property type="entry name" value="T-CELL SURFACE GLYCOPROTEIN CD4"/>
    <property type="match status" value="1"/>
</dbReference>
<dbReference type="EMBL" id="CM012460">
    <property type="protein sequence ID" value="RVE55923.1"/>
    <property type="molecule type" value="Genomic_DNA"/>
</dbReference>
<reference evidence="3 4" key="1">
    <citation type="submission" date="2018-11" db="EMBL/GenBank/DDBJ databases">
        <authorList>
            <person name="Lopez-Roques C."/>
            <person name="Donnadieu C."/>
            <person name="Bouchez O."/>
            <person name="Klopp C."/>
            <person name="Cabau C."/>
            <person name="Zahm M."/>
        </authorList>
    </citation>
    <scope>NUCLEOTIDE SEQUENCE [LARGE SCALE GENOMIC DNA]</scope>
    <source>
        <strain evidence="3">RS831</strain>
        <tissue evidence="3">Whole body</tissue>
    </source>
</reference>
<dbReference type="Gene3D" id="2.60.40.10">
    <property type="entry name" value="Immunoglobulins"/>
    <property type="match status" value="1"/>
</dbReference>
<dbReference type="CDD" id="cd00096">
    <property type="entry name" value="Ig"/>
    <property type="match status" value="1"/>
</dbReference>
<evidence type="ECO:0000313" key="4">
    <source>
        <dbReference type="Proteomes" id="UP000283210"/>
    </source>
</evidence>
<keyword evidence="1" id="KW-0472">Membrane</keyword>
<keyword evidence="1" id="KW-0812">Transmembrane</keyword>
<keyword evidence="1" id="KW-1133">Transmembrane helix</keyword>
<feature type="transmembrane region" description="Helical" evidence="1">
    <location>
        <begin position="32"/>
        <end position="54"/>
    </location>
</feature>
<dbReference type="AlphaFoldDB" id="A0A437BZM2"/>
<reference evidence="3 4" key="2">
    <citation type="submission" date="2019-01" db="EMBL/GenBank/DDBJ databases">
        <title>A chromosome length genome reference of the Java medaka (oryzias javanicus).</title>
        <authorList>
            <person name="Herpin A."/>
            <person name="Takehana Y."/>
            <person name="Naruse K."/>
            <person name="Ansai S."/>
            <person name="Kawaguchi M."/>
        </authorList>
    </citation>
    <scope>NUCLEOTIDE SEQUENCE [LARGE SCALE GENOMIC DNA]</scope>
    <source>
        <strain evidence="3">RS831</strain>
        <tissue evidence="3">Whole body</tissue>
    </source>
</reference>
<feature type="domain" description="Ig-like" evidence="2">
    <location>
        <begin position="56"/>
        <end position="142"/>
    </location>
</feature>
<dbReference type="GO" id="GO:0035723">
    <property type="term" value="P:interleukin-15-mediated signaling pathway"/>
    <property type="evidence" value="ECO:0007669"/>
    <property type="project" value="TreeGrafter"/>
</dbReference>
<dbReference type="PANTHER" id="PTHR11422:SF5">
    <property type="entry name" value="DIVERSE IMMUNOGLOBULIN DOMAIN-CONTAINING PROTEIN 1.1 ISOFORM X1-RELATED"/>
    <property type="match status" value="1"/>
</dbReference>
<dbReference type="InterPro" id="IPR013783">
    <property type="entry name" value="Ig-like_fold"/>
</dbReference>
<evidence type="ECO:0000259" key="2">
    <source>
        <dbReference type="PROSITE" id="PS50835"/>
    </source>
</evidence>
<evidence type="ECO:0000313" key="3">
    <source>
        <dbReference type="EMBL" id="RVE55923.1"/>
    </source>
</evidence>
<dbReference type="GO" id="GO:0042289">
    <property type="term" value="F:MHC class II protein binding"/>
    <property type="evidence" value="ECO:0007669"/>
    <property type="project" value="TreeGrafter"/>
</dbReference>
<accession>A0A437BZM2</accession>
<evidence type="ECO:0000256" key="1">
    <source>
        <dbReference type="SAM" id="Phobius"/>
    </source>
</evidence>
<keyword evidence="4" id="KW-1185">Reference proteome</keyword>
<gene>
    <name evidence="3" type="ORF">OJAV_G00230880</name>
</gene>
<dbReference type="GO" id="GO:0042110">
    <property type="term" value="P:T cell activation"/>
    <property type="evidence" value="ECO:0007669"/>
    <property type="project" value="TreeGrafter"/>
</dbReference>
<dbReference type="GO" id="GO:1990782">
    <property type="term" value="F:protein tyrosine kinase binding"/>
    <property type="evidence" value="ECO:0007669"/>
    <property type="project" value="TreeGrafter"/>
</dbReference>
<dbReference type="OrthoDB" id="8869347at2759"/>
<dbReference type="GO" id="GO:0070374">
    <property type="term" value="P:positive regulation of ERK1 and ERK2 cascade"/>
    <property type="evidence" value="ECO:0007669"/>
    <property type="project" value="TreeGrafter"/>
</dbReference>
<proteinExistence type="predicted"/>
<name>A0A437BZM2_ORYJA</name>
<dbReference type="PROSITE" id="PS50835">
    <property type="entry name" value="IG_LIKE"/>
    <property type="match status" value="1"/>
</dbReference>
<protein>
    <recommendedName>
        <fullName evidence="2">Ig-like domain-containing protein</fullName>
    </recommendedName>
</protein>
<dbReference type="InterPro" id="IPR036179">
    <property type="entry name" value="Ig-like_dom_sf"/>
</dbReference>
<dbReference type="SUPFAM" id="SSF48726">
    <property type="entry name" value="Immunoglobulin"/>
    <property type="match status" value="1"/>
</dbReference>
<sequence length="244" mass="27632">MIIEWVEPKFDLLFNYLQRRYERSQQETSEEIMALLLKLIALFMLQVGVSLAGFQPNLRTQFKREGEDILLSCGFEGCSDRCANLTWIHMTQSLDDDLPPEQISFEGKVNQSLPRASRMSLTSNCSLLIRNLHVEDAGFYGCGNVEFVDILSISSSPSDVAERVDLTCSLHAHSKIETCHPVRIIWVDETGTELSGKNAEFEVNLQRNCVSILTVKRQSGNKKFTCKVVEDNKVMTDAVYILTE</sequence>
<organism evidence="3 4">
    <name type="scientific">Oryzias javanicus</name>
    <name type="common">Javanese ricefish</name>
    <name type="synonym">Aplocheilus javanicus</name>
    <dbReference type="NCBI Taxonomy" id="123683"/>
    <lineage>
        <taxon>Eukaryota</taxon>
        <taxon>Metazoa</taxon>
        <taxon>Chordata</taxon>
        <taxon>Craniata</taxon>
        <taxon>Vertebrata</taxon>
        <taxon>Euteleostomi</taxon>
        <taxon>Actinopterygii</taxon>
        <taxon>Neopterygii</taxon>
        <taxon>Teleostei</taxon>
        <taxon>Neoteleostei</taxon>
        <taxon>Acanthomorphata</taxon>
        <taxon>Ovalentaria</taxon>
        <taxon>Atherinomorphae</taxon>
        <taxon>Beloniformes</taxon>
        <taxon>Adrianichthyidae</taxon>
        <taxon>Oryziinae</taxon>
        <taxon>Oryzias</taxon>
    </lineage>
</organism>